<comment type="function">
    <text evidence="4">Constitutes one of the two catalytic subunit of the tRNA-splicing endonuclease complex, a complex responsible for identification and cleavage of the splice sites in pre-tRNA. It cleaves pre-tRNA at the 5'- and 3'-splice sites to release the intron. The products are an intron and two tRNA half-molecules bearing 2',3'-cyclic phosphate and 5'-OH termini. There are no conserved sequences at the splice sites, but the intron is invariably located at the same site in the gene, placing the splice sites an invariant distance from the constant structural features of the tRNA body.</text>
</comment>
<dbReference type="PANTHER" id="PTHR21227">
    <property type="entry name" value="TRNA-SPLICING ENDONUCLEASE SUBUNIT SEN2"/>
    <property type="match status" value="1"/>
</dbReference>
<comment type="similarity">
    <text evidence="1 4">Belongs to the tRNA-intron endonuclease family.</text>
</comment>
<evidence type="ECO:0000256" key="4">
    <source>
        <dbReference type="PIRNR" id="PIRNR011789"/>
    </source>
</evidence>
<dbReference type="PANTHER" id="PTHR21227:SF0">
    <property type="entry name" value="TRNA-SPLICING ENDONUCLEASE SUBUNIT SEN2"/>
    <property type="match status" value="1"/>
</dbReference>
<dbReference type="GO" id="GO:0003676">
    <property type="term" value="F:nucleic acid binding"/>
    <property type="evidence" value="ECO:0007669"/>
    <property type="project" value="InterPro"/>
</dbReference>
<accession>A0A1M8A8L0</accession>
<keyword evidence="3 4" id="KW-0456">Lyase</keyword>
<dbReference type="EC" id="4.6.1.16" evidence="4"/>
<dbReference type="InterPro" id="IPR011856">
    <property type="entry name" value="tRNA_endonuc-like_dom_sf"/>
</dbReference>
<keyword evidence="8" id="KW-1185">Reference proteome</keyword>
<dbReference type="FunFam" id="3.40.1350.10:FF:000007">
    <property type="entry name" value="tRNA-splicing endonuclease subunit Sen2"/>
    <property type="match status" value="1"/>
</dbReference>
<dbReference type="EMBL" id="LT671825">
    <property type="protein sequence ID" value="SHO78816.1"/>
    <property type="molecule type" value="Genomic_DNA"/>
</dbReference>
<dbReference type="InterPro" id="IPR006676">
    <property type="entry name" value="tRNA_splic"/>
</dbReference>
<dbReference type="PIRSF" id="PIRSF011789">
    <property type="entry name" value="tRNA_splic_SEN2"/>
    <property type="match status" value="1"/>
</dbReference>
<keyword evidence="7" id="KW-0540">Nuclease</keyword>
<dbReference type="OMA" id="AFYPNNP"/>
<feature type="active site" evidence="5">
    <location>
        <position position="319"/>
    </location>
</feature>
<dbReference type="SUPFAM" id="SSF53032">
    <property type="entry name" value="tRNA-intron endonuclease catalytic domain-like"/>
    <property type="match status" value="1"/>
</dbReference>
<dbReference type="GO" id="GO:0005737">
    <property type="term" value="C:cytoplasm"/>
    <property type="evidence" value="ECO:0007669"/>
    <property type="project" value="TreeGrafter"/>
</dbReference>
<evidence type="ECO:0000256" key="5">
    <source>
        <dbReference type="PIRSR" id="PIRSR011789-1"/>
    </source>
</evidence>
<evidence type="ECO:0000256" key="3">
    <source>
        <dbReference type="ARBA" id="ARBA00023239"/>
    </source>
</evidence>
<feature type="active site" evidence="5">
    <location>
        <position position="375"/>
    </location>
</feature>
<reference evidence="8" key="1">
    <citation type="journal article" date="2017" name="Nucleic Acids Res.">
        <title>Proteogenomics produces comprehensive and highly accurate protein-coding gene annotation in a complete genome assembly of Malassezia sympodialis.</title>
        <authorList>
            <person name="Zhu Y."/>
            <person name="Engstroem P.G."/>
            <person name="Tellgren-Roth C."/>
            <person name="Baudo C.D."/>
            <person name="Kennell J.C."/>
            <person name="Sun S."/>
            <person name="Billmyre R.B."/>
            <person name="Schroeder M.S."/>
            <person name="Andersson A."/>
            <person name="Holm T."/>
            <person name="Sigurgeirsson B."/>
            <person name="Wu G."/>
            <person name="Sankaranarayanan S.R."/>
            <person name="Siddharthan R."/>
            <person name="Sanyal K."/>
            <person name="Lundeberg J."/>
            <person name="Nystedt B."/>
            <person name="Boekhout T."/>
            <person name="Dawson T.L. Jr."/>
            <person name="Heitman J."/>
            <person name="Scheynius A."/>
            <person name="Lehtioe J."/>
        </authorList>
    </citation>
    <scope>NUCLEOTIDE SEQUENCE [LARGE SCALE GENOMIC DNA]</scope>
    <source>
        <strain evidence="8">ATCC 42132</strain>
    </source>
</reference>
<evidence type="ECO:0000313" key="7">
    <source>
        <dbReference type="EMBL" id="SHO78816.1"/>
    </source>
</evidence>
<protein>
    <recommendedName>
        <fullName evidence="4">tRNA-splicing endonuclease subunit Sen2</fullName>
        <ecNumber evidence="4">4.6.1.16</ecNumber>
    </recommendedName>
</protein>
<dbReference type="Proteomes" id="UP000186303">
    <property type="component" value="Chromosome 5"/>
</dbReference>
<dbReference type="Gene3D" id="3.40.1350.10">
    <property type="match status" value="1"/>
</dbReference>
<dbReference type="GO" id="GO:0000213">
    <property type="term" value="F:tRNA-intron lyase activity"/>
    <property type="evidence" value="ECO:0007669"/>
    <property type="project" value="UniProtKB-UniRule"/>
</dbReference>
<proteinExistence type="inferred from homology"/>
<feature type="active site" evidence="5">
    <location>
        <position position="327"/>
    </location>
</feature>
<dbReference type="VEuPathDB" id="FungiDB:MSYG_3164"/>
<dbReference type="InterPro" id="IPR006677">
    <property type="entry name" value="tRNA_intron_Endonuc_cat-like"/>
</dbReference>
<evidence type="ECO:0000259" key="6">
    <source>
        <dbReference type="Pfam" id="PF01974"/>
    </source>
</evidence>
<sequence length="427" mass="48471">MVAPSEPAVPIVRGAGKKATQAKRQLYANPLPVGTHDRLRNTIGTSRRTWWDWFNEGTKWFAERSHAPPIYRGWYDATTNAVWMSDEGDASKLWTQGFFGKGNLSRSEPTWAARMRAEAEARERGEMTAEQMTQKRREERKLLKIERARAAVKAGIQLPDGVTALGGEWNESSHEAGGLWRGDEDMPTVQMGVSRIKGLKYFSDEVAKPVPESPYEHDEFDSLDNIEHFQLTMIEAFFLAGMLGCLEVYDKEGTMLSVDALYQLCLSTQLPPNASTPPLCAWARPDNPFLLHYVVYHHFRSLGWVVKSGTKFCVDFLLYKRGPVFSHAEFAVLVVPEYNDETDKNSSPFLPHYNEGHKDWVWFSMINRVNTQVQKTLILAHVSIPRLANCSPAFLSTPHGFVDKLKQGHFAVKEVAIRRWVPARMKS</sequence>
<feature type="domain" description="tRNA intron endonuclease catalytic" evidence="6">
    <location>
        <begin position="289"/>
        <end position="382"/>
    </location>
</feature>
<dbReference type="InterPro" id="IPR016589">
    <property type="entry name" value="tRNA_splic_SEN2"/>
</dbReference>
<keyword evidence="7" id="KW-0378">Hydrolase</keyword>
<gene>
    <name evidence="7" type="ORF">MSYG_3164</name>
</gene>
<evidence type="ECO:0000313" key="8">
    <source>
        <dbReference type="Proteomes" id="UP000186303"/>
    </source>
</evidence>
<organism evidence="7 8">
    <name type="scientific">Malassezia sympodialis (strain ATCC 42132)</name>
    <name type="common">Atopic eczema-associated yeast</name>
    <dbReference type="NCBI Taxonomy" id="1230383"/>
    <lineage>
        <taxon>Eukaryota</taxon>
        <taxon>Fungi</taxon>
        <taxon>Dikarya</taxon>
        <taxon>Basidiomycota</taxon>
        <taxon>Ustilaginomycotina</taxon>
        <taxon>Malasseziomycetes</taxon>
        <taxon>Malasseziales</taxon>
        <taxon>Malasseziaceae</taxon>
        <taxon>Malassezia</taxon>
    </lineage>
</organism>
<keyword evidence="2 4" id="KW-0819">tRNA processing</keyword>
<evidence type="ECO:0000256" key="1">
    <source>
        <dbReference type="ARBA" id="ARBA00008078"/>
    </source>
</evidence>
<dbReference type="NCBIfam" id="TIGR00324">
    <property type="entry name" value="endA"/>
    <property type="match status" value="1"/>
</dbReference>
<dbReference type="OrthoDB" id="10249562at2759"/>
<dbReference type="InterPro" id="IPR036167">
    <property type="entry name" value="tRNA_intron_Endo_cat-like_sf"/>
</dbReference>
<dbReference type="STRING" id="1230383.A0A1M8A8L0"/>
<dbReference type="AlphaFoldDB" id="A0A1M8A8L0"/>
<keyword evidence="7" id="KW-0255">Endonuclease</keyword>
<dbReference type="CDD" id="cd22363">
    <property type="entry name" value="tRNA-intron_lyase_C"/>
    <property type="match status" value="1"/>
</dbReference>
<dbReference type="Pfam" id="PF01974">
    <property type="entry name" value="tRNA_int_endo"/>
    <property type="match status" value="1"/>
</dbReference>
<dbReference type="GO" id="GO:0000214">
    <property type="term" value="C:tRNA-intron endonuclease complex"/>
    <property type="evidence" value="ECO:0007669"/>
    <property type="project" value="UniProtKB-UniRule"/>
</dbReference>
<dbReference type="GO" id="GO:0000379">
    <property type="term" value="P:tRNA-type intron splice site recognition and cleavage"/>
    <property type="evidence" value="ECO:0007669"/>
    <property type="project" value="TreeGrafter"/>
</dbReference>
<evidence type="ECO:0000256" key="2">
    <source>
        <dbReference type="ARBA" id="ARBA00022694"/>
    </source>
</evidence>
<name>A0A1M8A8L0_MALS4</name>